<keyword evidence="4" id="KW-1185">Reference proteome</keyword>
<accession>A0A8S1LAY3</accession>
<dbReference type="OrthoDB" id="423343at2759"/>
<dbReference type="Pfam" id="PF00069">
    <property type="entry name" value="Pkinase"/>
    <property type="match status" value="1"/>
</dbReference>
<feature type="domain" description="Protein kinase" evidence="2">
    <location>
        <begin position="81"/>
        <end position="357"/>
    </location>
</feature>
<keyword evidence="1" id="KW-0677">Repeat</keyword>
<dbReference type="PANTHER" id="PTHR23084:SF263">
    <property type="entry name" value="MORN REPEAT-CONTAINING PROTEIN 1"/>
    <property type="match status" value="1"/>
</dbReference>
<evidence type="ECO:0000259" key="2">
    <source>
        <dbReference type="PROSITE" id="PS50011"/>
    </source>
</evidence>
<dbReference type="GO" id="GO:0004672">
    <property type="term" value="F:protein kinase activity"/>
    <property type="evidence" value="ECO:0007669"/>
    <property type="project" value="InterPro"/>
</dbReference>
<reference evidence="3" key="1">
    <citation type="submission" date="2021-01" db="EMBL/GenBank/DDBJ databases">
        <authorList>
            <consortium name="Genoscope - CEA"/>
            <person name="William W."/>
        </authorList>
    </citation>
    <scope>NUCLEOTIDE SEQUENCE</scope>
</reference>
<evidence type="ECO:0000313" key="3">
    <source>
        <dbReference type="EMBL" id="CAD8061936.1"/>
    </source>
</evidence>
<evidence type="ECO:0000313" key="4">
    <source>
        <dbReference type="Proteomes" id="UP000692954"/>
    </source>
</evidence>
<dbReference type="GO" id="GO:0005524">
    <property type="term" value="F:ATP binding"/>
    <property type="evidence" value="ECO:0007669"/>
    <property type="project" value="InterPro"/>
</dbReference>
<proteinExistence type="predicted"/>
<gene>
    <name evidence="3" type="ORF">PSON_ATCC_30995.1.T0160057</name>
</gene>
<dbReference type="InterPro" id="IPR003409">
    <property type="entry name" value="MORN"/>
</dbReference>
<dbReference type="Proteomes" id="UP000692954">
    <property type="component" value="Unassembled WGS sequence"/>
</dbReference>
<dbReference type="AlphaFoldDB" id="A0A8S1LAY3"/>
<sequence>MGNTCEHCWKGLSDCGQYCCEGCEQCYVCMKPCCVSMRDECKSCCAICSCQGLGQCLQCNTNPCLILDKSTPDIQQTLQNYEHKTHYMDQWYGDVILLENKQTKILAILKVQEFLYQSDFEEQNQQFIQRKQLQNDNIVQLKEYMSRQEEGFCTSIYKSFLIFDYILTDLASEFQYRLENKIPYQQEEYYPILYQCINGLNYLHQNGIFHQALRMKNIFITQDKYKIADPHIFDHRNDYDKLYSEKQKYSKVVYLSPELVSELDRGNKEPNVDWFKSDIYSLGMVFLQLCSGKLSSLCYDYDQGVIFEDKISSHLQTIKISCHDFFFYIIKDMLTVKVSQRPTAQQLFERLDKNPKCKQSISVAQIILDQPQEQQIEQQQQQYLQQDVSQLIGGGGQEGLGEPNTFDQYDVLGLIGNEPTKQKDLVENVKERYPNGSRYQGMKRNGLRHGKGKFIHTDGSYYDGMWKDNKMSGKGVLYNTQGKVIYDGNWTDDQYHGQGIEYNQEQIPMISGLDHNNLSNITCWLKYEGAFKRDNREGFGTLSLSNGDKYIGAFKDGQIHGFGTYSYKNGQSIQGKWNMGKLQK</sequence>
<dbReference type="EMBL" id="CAJJDN010000016">
    <property type="protein sequence ID" value="CAD8061936.1"/>
    <property type="molecule type" value="Genomic_DNA"/>
</dbReference>
<comment type="caution">
    <text evidence="3">The sequence shown here is derived from an EMBL/GenBank/DDBJ whole genome shotgun (WGS) entry which is preliminary data.</text>
</comment>
<dbReference type="PANTHER" id="PTHR23084">
    <property type="entry name" value="PHOSPHATIDYLINOSITOL-4-PHOSPHATE 5-KINASE RELATED"/>
    <property type="match status" value="1"/>
</dbReference>
<dbReference type="SMART" id="SM00698">
    <property type="entry name" value="MORN"/>
    <property type="match status" value="5"/>
</dbReference>
<dbReference type="SMART" id="SM00220">
    <property type="entry name" value="S_TKc"/>
    <property type="match status" value="1"/>
</dbReference>
<name>A0A8S1LAY3_9CILI</name>
<organism evidence="3 4">
    <name type="scientific">Paramecium sonneborni</name>
    <dbReference type="NCBI Taxonomy" id="65129"/>
    <lineage>
        <taxon>Eukaryota</taxon>
        <taxon>Sar</taxon>
        <taxon>Alveolata</taxon>
        <taxon>Ciliophora</taxon>
        <taxon>Intramacronucleata</taxon>
        <taxon>Oligohymenophorea</taxon>
        <taxon>Peniculida</taxon>
        <taxon>Parameciidae</taxon>
        <taxon>Paramecium</taxon>
    </lineage>
</organism>
<dbReference type="PROSITE" id="PS50011">
    <property type="entry name" value="PROTEIN_KINASE_DOM"/>
    <property type="match status" value="1"/>
</dbReference>
<protein>
    <recommendedName>
        <fullName evidence="2">Protein kinase domain-containing protein</fullName>
    </recommendedName>
</protein>
<dbReference type="InterPro" id="IPR000719">
    <property type="entry name" value="Prot_kinase_dom"/>
</dbReference>
<evidence type="ECO:0000256" key="1">
    <source>
        <dbReference type="ARBA" id="ARBA00022737"/>
    </source>
</evidence>
<dbReference type="Pfam" id="PF02493">
    <property type="entry name" value="MORN"/>
    <property type="match status" value="5"/>
</dbReference>